<gene>
    <name evidence="1" type="ORF">FM105_12660</name>
</gene>
<evidence type="ECO:0000313" key="1">
    <source>
        <dbReference type="EMBL" id="SLN00444.1"/>
    </source>
</evidence>
<dbReference type="Proteomes" id="UP000196581">
    <property type="component" value="Unassembled WGS sequence"/>
</dbReference>
<proteinExistence type="predicted"/>
<name>A0A1X6XM90_9MICO</name>
<keyword evidence="2" id="KW-1185">Reference proteome</keyword>
<protein>
    <submittedName>
        <fullName evidence="1">COG1475: Predicted transcriptional regulators</fullName>
    </submittedName>
</protein>
<organism evidence="1 2">
    <name type="scientific">Brevibacterium yomogidense</name>
    <dbReference type="NCBI Taxonomy" id="946573"/>
    <lineage>
        <taxon>Bacteria</taxon>
        <taxon>Bacillati</taxon>
        <taxon>Actinomycetota</taxon>
        <taxon>Actinomycetes</taxon>
        <taxon>Micrococcales</taxon>
        <taxon>Brevibacteriaceae</taxon>
        <taxon>Brevibacterium</taxon>
    </lineage>
</organism>
<dbReference type="AlphaFoldDB" id="A0A1X6XM90"/>
<dbReference type="EMBL" id="FWFF01000020">
    <property type="protein sequence ID" value="SLN00444.1"/>
    <property type="molecule type" value="Genomic_DNA"/>
</dbReference>
<evidence type="ECO:0000313" key="2">
    <source>
        <dbReference type="Proteomes" id="UP000196581"/>
    </source>
</evidence>
<sequence>MAAALTLTACTSHGVTEGQDPAEVEGLDRVPNASSEHLPAADTSDVRLPTQFDQLVTVEPTWDLPVQRGGDVFLSAEETDRALVYRAVDSTGTVLWTAQRPLACAGFVVTQDSEGRNLAVLTDAETSDSSLSITTASAYDLGSGEQVWGPVEVPGPHTGPGLVFAAPPEGFMGESGESVALDPTTGEPLGDDGRVIGEFDGTVLRVEGDDVTAETGSDDAWSTPLSEIGGGASSLEAHAAASAADGLALLDTGDGTGPLLDLDSGEVLGETVHDAAHDAGAGITAFLDADGLTVRDAHGEQQLAMSVREGTTLEAVVGALVYLRDGSSVRVHNGVTGRVAQAYAQDGEGPVAVPDLVTEKGAGTLTVGGRTVLATERADEQKG</sequence>
<reference evidence="2" key="1">
    <citation type="submission" date="2017-02" db="EMBL/GenBank/DDBJ databases">
        <authorList>
            <person name="Dridi B."/>
        </authorList>
    </citation>
    <scope>NUCLEOTIDE SEQUENCE [LARGE SCALE GENOMIC DNA]</scope>
    <source>
        <strain evidence="2">B Co 03.10</strain>
    </source>
</reference>
<accession>A0A1X6XM90</accession>